<evidence type="ECO:0000313" key="1">
    <source>
        <dbReference type="EMBL" id="KAK1118287.1"/>
    </source>
</evidence>
<proteinExistence type="predicted"/>
<name>A0AA40FFY0_9HYME</name>
<gene>
    <name evidence="1" type="ORF">K0M31_015329</name>
</gene>
<dbReference type="Proteomes" id="UP001177670">
    <property type="component" value="Unassembled WGS sequence"/>
</dbReference>
<organism evidence="1 2">
    <name type="scientific">Melipona bicolor</name>
    <dbReference type="NCBI Taxonomy" id="60889"/>
    <lineage>
        <taxon>Eukaryota</taxon>
        <taxon>Metazoa</taxon>
        <taxon>Ecdysozoa</taxon>
        <taxon>Arthropoda</taxon>
        <taxon>Hexapoda</taxon>
        <taxon>Insecta</taxon>
        <taxon>Pterygota</taxon>
        <taxon>Neoptera</taxon>
        <taxon>Endopterygota</taxon>
        <taxon>Hymenoptera</taxon>
        <taxon>Apocrita</taxon>
        <taxon>Aculeata</taxon>
        <taxon>Apoidea</taxon>
        <taxon>Anthophila</taxon>
        <taxon>Apidae</taxon>
        <taxon>Melipona</taxon>
    </lineage>
</organism>
<accession>A0AA40FFY0</accession>
<reference evidence="1" key="1">
    <citation type="submission" date="2021-10" db="EMBL/GenBank/DDBJ databases">
        <title>Melipona bicolor Genome sequencing and assembly.</title>
        <authorList>
            <person name="Araujo N.S."/>
            <person name="Arias M.C."/>
        </authorList>
    </citation>
    <scope>NUCLEOTIDE SEQUENCE</scope>
    <source>
        <strain evidence="1">USP_2M_L1-L4_2017</strain>
        <tissue evidence="1">Whole body</tissue>
    </source>
</reference>
<comment type="caution">
    <text evidence="1">The sequence shown here is derived from an EMBL/GenBank/DDBJ whole genome shotgun (WGS) entry which is preliminary data.</text>
</comment>
<dbReference type="AlphaFoldDB" id="A0AA40FFY0"/>
<keyword evidence="2" id="KW-1185">Reference proteome</keyword>
<sequence>MPKPDYKEREQFSYENISERLHAKHWAHFPKHIDPTVSKLRPSRPCKVCRKNKKCSETTWECKRCKVPLHVPVCFEQYHTIEDY</sequence>
<protein>
    <recommendedName>
        <fullName evidence="3">PiggyBac transposable element-derived protein 4 C-terminal zinc-ribbon domain-containing protein</fullName>
    </recommendedName>
</protein>
<evidence type="ECO:0000313" key="2">
    <source>
        <dbReference type="Proteomes" id="UP001177670"/>
    </source>
</evidence>
<dbReference type="EMBL" id="JAHYIQ010000044">
    <property type="protein sequence ID" value="KAK1118287.1"/>
    <property type="molecule type" value="Genomic_DNA"/>
</dbReference>
<evidence type="ECO:0008006" key="3">
    <source>
        <dbReference type="Google" id="ProtNLM"/>
    </source>
</evidence>